<comment type="caution">
    <text evidence="2">The sequence shown here is derived from an EMBL/GenBank/DDBJ whole genome shotgun (WGS) entry which is preliminary data.</text>
</comment>
<evidence type="ECO:0000313" key="2">
    <source>
        <dbReference type="EMBL" id="EKT4439482.1"/>
    </source>
</evidence>
<organism evidence="2 3">
    <name type="scientific">Stenotrophomonas maltophilia</name>
    <name type="common">Pseudomonas maltophilia</name>
    <name type="synonym">Xanthomonas maltophilia</name>
    <dbReference type="NCBI Taxonomy" id="40324"/>
    <lineage>
        <taxon>Bacteria</taxon>
        <taxon>Pseudomonadati</taxon>
        <taxon>Pseudomonadota</taxon>
        <taxon>Gammaproteobacteria</taxon>
        <taxon>Lysobacterales</taxon>
        <taxon>Lysobacteraceae</taxon>
        <taxon>Stenotrophomonas</taxon>
        <taxon>Stenotrophomonas maltophilia group</taxon>
    </lineage>
</organism>
<name>A0AAI9C7G1_STEMA</name>
<evidence type="ECO:0008006" key="4">
    <source>
        <dbReference type="Google" id="ProtNLM"/>
    </source>
</evidence>
<dbReference type="AlphaFoldDB" id="A0AAI9C7G1"/>
<reference evidence="2" key="1">
    <citation type="submission" date="2022-07" db="EMBL/GenBank/DDBJ databases">
        <authorList>
            <consortium name="Clinical and Environmental Microbiology Branch: Whole genome sequencing antimicrobial resistance pathogens in the healthcare setting"/>
        </authorList>
    </citation>
    <scope>NUCLEOTIDE SEQUENCE</scope>
    <source>
        <strain evidence="2">Stenotrophomonas_maltophilia_2021CK-00905</strain>
    </source>
</reference>
<gene>
    <name evidence="2" type="ORF">QEK83_000075</name>
</gene>
<sequence>MKIQCIAIATAVLLSATPAWAESDTSSRNYSREQALTSRNIQEGVVVMVRDIKIANRSKVNTGSVLGAAIGLGAAQQVKNRDARNAARIVGAAAGGVAGGAIQRAASDRDGLEIFIRTEQRGRSNVISIIQDADISVQPGQSVLISGSGRDVRVIPVPLHPYTTR</sequence>
<evidence type="ECO:0000256" key="1">
    <source>
        <dbReference type="SAM" id="SignalP"/>
    </source>
</evidence>
<dbReference type="EMBL" id="ABLOMU010000001">
    <property type="protein sequence ID" value="EKT4439482.1"/>
    <property type="molecule type" value="Genomic_DNA"/>
</dbReference>
<evidence type="ECO:0000313" key="3">
    <source>
        <dbReference type="Proteomes" id="UP001214521"/>
    </source>
</evidence>
<proteinExistence type="predicted"/>
<protein>
    <recommendedName>
        <fullName evidence="4">Glycine zipper 2TM domain-containing protein</fullName>
    </recommendedName>
</protein>
<keyword evidence="1" id="KW-0732">Signal</keyword>
<feature type="signal peptide" evidence="1">
    <location>
        <begin position="1"/>
        <end position="21"/>
    </location>
</feature>
<feature type="chain" id="PRO_5042478277" description="Glycine zipper 2TM domain-containing protein" evidence="1">
    <location>
        <begin position="22"/>
        <end position="165"/>
    </location>
</feature>
<dbReference type="Proteomes" id="UP001214521">
    <property type="component" value="Unassembled WGS sequence"/>
</dbReference>
<accession>A0AAI9C7G1</accession>